<dbReference type="Proteomes" id="UP000051757">
    <property type="component" value="Unassembled WGS sequence"/>
</dbReference>
<accession>A0A0R0APH2</accession>
<proteinExistence type="predicted"/>
<evidence type="ECO:0000313" key="2">
    <source>
        <dbReference type="Proteomes" id="UP000051757"/>
    </source>
</evidence>
<dbReference type="EMBL" id="LLXV01000087">
    <property type="protein sequence ID" value="KRG47190.1"/>
    <property type="molecule type" value="Genomic_DNA"/>
</dbReference>
<organism evidence="1 2">
    <name type="scientific">Stenotrophomonas beteli</name>
    <dbReference type="NCBI Taxonomy" id="3384461"/>
    <lineage>
        <taxon>Bacteria</taxon>
        <taxon>Pseudomonadati</taxon>
        <taxon>Pseudomonadota</taxon>
        <taxon>Gammaproteobacteria</taxon>
        <taxon>Lysobacterales</taxon>
        <taxon>Lysobacteraceae</taxon>
        <taxon>Stenotrophomonas</taxon>
        <taxon>Stenotrophomonas maltophilia group</taxon>
    </lineage>
</organism>
<name>A0A0R0APH2_9GAMM</name>
<sequence>MAGWRWAATALCLAAAVAGPVQWASPPVRERLAFQAIADDRFSQLRRLVMAFVEARPHQGSRFVETRPGASLQIHCKGVPVLWLERRSQYLLLQASVDARQRAPDVAQLRALLQWQLEPLDDLEQVLAGVPEPVLMDRVLRVVAGEVPDGARCGRP</sequence>
<protein>
    <submittedName>
        <fullName evidence="1">Uncharacterized protein</fullName>
    </submittedName>
</protein>
<dbReference type="OrthoDB" id="6050525at2"/>
<reference evidence="1 2" key="1">
    <citation type="journal article" date="2016" name="Front. Microbiol.">
        <title>Genome Sequence of Type Strains of Genus Stenotrophomonas.</title>
        <authorList>
            <person name="Patil P.P."/>
            <person name="Midha S."/>
            <person name="Kumar S."/>
            <person name="Patil P.B."/>
        </authorList>
    </citation>
    <scope>NUCLEOTIDE SEQUENCE [LARGE SCALE GENOMIC DNA]</scope>
    <source>
        <strain evidence="1 2">LMG 978</strain>
    </source>
</reference>
<gene>
    <name evidence="1" type="ORF">ARC23_19555</name>
</gene>
<dbReference type="AlphaFoldDB" id="A0A0R0APH2"/>
<evidence type="ECO:0000313" key="1">
    <source>
        <dbReference type="EMBL" id="KRG47190.1"/>
    </source>
</evidence>
<keyword evidence="2" id="KW-1185">Reference proteome</keyword>
<comment type="caution">
    <text evidence="1">The sequence shown here is derived from an EMBL/GenBank/DDBJ whole genome shotgun (WGS) entry which is preliminary data.</text>
</comment>